<gene>
    <name evidence="2" type="ORF">VSP0166_LOCUS15067</name>
</gene>
<dbReference type="EMBL" id="HBKP01021495">
    <property type="protein sequence ID" value="CAE2235135.1"/>
    <property type="molecule type" value="Transcribed_RNA"/>
</dbReference>
<accession>A0A7S4MPG3</accession>
<protein>
    <submittedName>
        <fullName evidence="2">Uncharacterized protein</fullName>
    </submittedName>
</protein>
<evidence type="ECO:0000256" key="1">
    <source>
        <dbReference type="SAM" id="Coils"/>
    </source>
</evidence>
<name>A0A7S4MPG3_9EUKA</name>
<reference evidence="2" key="1">
    <citation type="submission" date="2021-01" db="EMBL/GenBank/DDBJ databases">
        <authorList>
            <person name="Corre E."/>
            <person name="Pelletier E."/>
            <person name="Niang G."/>
            <person name="Scheremetjew M."/>
            <person name="Finn R."/>
            <person name="Kale V."/>
            <person name="Holt S."/>
            <person name="Cochrane G."/>
            <person name="Meng A."/>
            <person name="Brown T."/>
            <person name="Cohen L."/>
        </authorList>
    </citation>
    <scope>NUCLEOTIDE SEQUENCE</scope>
    <source>
        <strain evidence="2">DIVA3 518/3/11/1/6</strain>
    </source>
</reference>
<proteinExistence type="predicted"/>
<dbReference type="AlphaFoldDB" id="A0A7S4MPG3"/>
<organism evidence="2">
    <name type="scientific">Vannella robusta</name>
    <dbReference type="NCBI Taxonomy" id="1487602"/>
    <lineage>
        <taxon>Eukaryota</taxon>
        <taxon>Amoebozoa</taxon>
        <taxon>Discosea</taxon>
        <taxon>Flabellinia</taxon>
        <taxon>Vannellidae</taxon>
        <taxon>Vannella</taxon>
    </lineage>
</organism>
<keyword evidence="1" id="KW-0175">Coiled coil</keyword>
<evidence type="ECO:0000313" key="2">
    <source>
        <dbReference type="EMBL" id="CAE2235135.1"/>
    </source>
</evidence>
<sequence>MENNMLEYTPRIPTHWKFSKQRKLETPLSDPAPAVLAPKNECKGFDSWLKKQCENTKEIQSLWSVLAASERGADPRAAISSGEVPFGFSDSFVWPKVVKTLQGVTNKMNSGSQRKQELKNRMEELRAELNKCEEEYALITESVQVWEEMKAPCEQATKLAQSCQELEEEFSSVVEQALEEPEDLSADHLILVFNAVGLSRDIIQKIAAERMTGDEFLDPYNSAIYEGLTNEERLDVGYCKHMMEIRQIPYSKHDDCVICRCDTEELIYLFEEHEEWKLSPDIAKKKCINGPRFFMMSINELEETFSISRAQARTVWKEKKQIHYAALSPGI</sequence>
<feature type="coiled-coil region" evidence="1">
    <location>
        <begin position="101"/>
        <end position="142"/>
    </location>
</feature>